<sequence length="180" mass="18581">MSTSCLFMNFRGIVENCSFTNLTDFNGSTAGTSPFSNLSMNSETTRSAEAGESPTTTTFFLVFPSKMLKIASTSVFGRGKRKVGVRFDVGFHDGAREAGFSHDSAHARVVKDGEDELVEVDSDGNEATRRVEEVVVGSAGAGGGGSAVVGLGAFEGGGHGVGEVMAKRWAGPGAKCLGGN</sequence>
<comment type="caution">
    <text evidence="2">The sequence shown here is derived from an EMBL/GenBank/DDBJ whole genome shotgun (WGS) entry which is preliminary data.</text>
</comment>
<dbReference type="AlphaFoldDB" id="A0A5A7QV26"/>
<evidence type="ECO:0000313" key="3">
    <source>
        <dbReference type="Proteomes" id="UP000325081"/>
    </source>
</evidence>
<dbReference type="EMBL" id="BKCP01008416">
    <property type="protein sequence ID" value="GER49094.1"/>
    <property type="molecule type" value="Genomic_DNA"/>
</dbReference>
<feature type="region of interest" description="Disordered" evidence="1">
    <location>
        <begin position="33"/>
        <end position="52"/>
    </location>
</feature>
<reference evidence="3" key="1">
    <citation type="journal article" date="2019" name="Curr. Biol.">
        <title>Genome Sequence of Striga asiatica Provides Insight into the Evolution of Plant Parasitism.</title>
        <authorList>
            <person name="Yoshida S."/>
            <person name="Kim S."/>
            <person name="Wafula E.K."/>
            <person name="Tanskanen J."/>
            <person name="Kim Y.M."/>
            <person name="Honaas L."/>
            <person name="Yang Z."/>
            <person name="Spallek T."/>
            <person name="Conn C.E."/>
            <person name="Ichihashi Y."/>
            <person name="Cheong K."/>
            <person name="Cui S."/>
            <person name="Der J.P."/>
            <person name="Gundlach H."/>
            <person name="Jiao Y."/>
            <person name="Hori C."/>
            <person name="Ishida J.K."/>
            <person name="Kasahara H."/>
            <person name="Kiba T."/>
            <person name="Kim M.S."/>
            <person name="Koo N."/>
            <person name="Laohavisit A."/>
            <person name="Lee Y.H."/>
            <person name="Lumba S."/>
            <person name="McCourt P."/>
            <person name="Mortimer J.C."/>
            <person name="Mutuku J.M."/>
            <person name="Nomura T."/>
            <person name="Sasaki-Sekimoto Y."/>
            <person name="Seto Y."/>
            <person name="Wang Y."/>
            <person name="Wakatake T."/>
            <person name="Sakakibara H."/>
            <person name="Demura T."/>
            <person name="Yamaguchi S."/>
            <person name="Yoneyama K."/>
            <person name="Manabe R.I."/>
            <person name="Nelson D.C."/>
            <person name="Schulman A.H."/>
            <person name="Timko M.P."/>
            <person name="dePamphilis C.W."/>
            <person name="Choi D."/>
            <person name="Shirasu K."/>
        </authorList>
    </citation>
    <scope>NUCLEOTIDE SEQUENCE [LARGE SCALE GENOMIC DNA]</scope>
    <source>
        <strain evidence="3">cv. UVA1</strain>
    </source>
</reference>
<protein>
    <submittedName>
        <fullName evidence="2">DNA-directed RNA polymerase subunit beta</fullName>
    </submittedName>
</protein>
<evidence type="ECO:0000313" key="2">
    <source>
        <dbReference type="EMBL" id="GER49094.1"/>
    </source>
</evidence>
<accession>A0A5A7QV26</accession>
<keyword evidence="3" id="KW-1185">Reference proteome</keyword>
<dbReference type="GO" id="GO:0000428">
    <property type="term" value="C:DNA-directed RNA polymerase complex"/>
    <property type="evidence" value="ECO:0007669"/>
    <property type="project" value="UniProtKB-KW"/>
</dbReference>
<keyword evidence="2" id="KW-0240">DNA-directed RNA polymerase</keyword>
<keyword evidence="2" id="KW-0804">Transcription</keyword>
<dbReference type="Proteomes" id="UP000325081">
    <property type="component" value="Unassembled WGS sequence"/>
</dbReference>
<evidence type="ECO:0000256" key="1">
    <source>
        <dbReference type="SAM" id="MobiDB-lite"/>
    </source>
</evidence>
<proteinExistence type="predicted"/>
<name>A0A5A7QV26_STRAF</name>
<gene>
    <name evidence="2" type="ORF">STAS_26318</name>
</gene>
<organism evidence="2 3">
    <name type="scientific">Striga asiatica</name>
    <name type="common">Asiatic witchweed</name>
    <name type="synonym">Buchnera asiatica</name>
    <dbReference type="NCBI Taxonomy" id="4170"/>
    <lineage>
        <taxon>Eukaryota</taxon>
        <taxon>Viridiplantae</taxon>
        <taxon>Streptophyta</taxon>
        <taxon>Embryophyta</taxon>
        <taxon>Tracheophyta</taxon>
        <taxon>Spermatophyta</taxon>
        <taxon>Magnoliopsida</taxon>
        <taxon>eudicotyledons</taxon>
        <taxon>Gunneridae</taxon>
        <taxon>Pentapetalae</taxon>
        <taxon>asterids</taxon>
        <taxon>lamiids</taxon>
        <taxon>Lamiales</taxon>
        <taxon>Orobanchaceae</taxon>
        <taxon>Buchnereae</taxon>
        <taxon>Striga</taxon>
    </lineage>
</organism>